<keyword evidence="1" id="KW-0560">Oxidoreductase</keyword>
<evidence type="ECO:0000313" key="4">
    <source>
        <dbReference type="Proteomes" id="UP001551675"/>
    </source>
</evidence>
<evidence type="ECO:0000259" key="2">
    <source>
        <dbReference type="Pfam" id="PF01243"/>
    </source>
</evidence>
<proteinExistence type="predicted"/>
<name>A0ABV3G8N1_MICGL</name>
<dbReference type="Pfam" id="PF01243">
    <property type="entry name" value="PNPOx_N"/>
    <property type="match status" value="1"/>
</dbReference>
<dbReference type="InterPro" id="IPR052019">
    <property type="entry name" value="F420H2_bilvrd_red/Heme_oxyg"/>
</dbReference>
<comment type="caution">
    <text evidence="3">The sequence shown here is derived from an EMBL/GenBank/DDBJ whole genome shotgun (WGS) entry which is preliminary data.</text>
</comment>
<evidence type="ECO:0000256" key="1">
    <source>
        <dbReference type="ARBA" id="ARBA00023002"/>
    </source>
</evidence>
<dbReference type="InterPro" id="IPR012349">
    <property type="entry name" value="Split_barrel_FMN-bd"/>
</dbReference>
<dbReference type="PANTHER" id="PTHR35176">
    <property type="entry name" value="HEME OXYGENASE HI_0854-RELATED"/>
    <property type="match status" value="1"/>
</dbReference>
<dbReference type="SUPFAM" id="SSF50475">
    <property type="entry name" value="FMN-binding split barrel"/>
    <property type="match status" value="1"/>
</dbReference>
<protein>
    <submittedName>
        <fullName evidence="3">TIGR03668 family PPOX class F420-dependent oxidoreductase</fullName>
    </submittedName>
</protein>
<dbReference type="InterPro" id="IPR011576">
    <property type="entry name" value="Pyridox_Oxase_N"/>
</dbReference>
<dbReference type="EMBL" id="JBFALK010000002">
    <property type="protein sequence ID" value="MEV0967958.1"/>
    <property type="molecule type" value="Genomic_DNA"/>
</dbReference>
<dbReference type="PANTHER" id="PTHR35176:SF2">
    <property type="entry name" value="F420H(2)-DEPENDENT REDUCTASE RV1155"/>
    <property type="match status" value="1"/>
</dbReference>
<dbReference type="Gene3D" id="2.30.110.10">
    <property type="entry name" value="Electron Transport, Fmn-binding Protein, Chain A"/>
    <property type="match status" value="1"/>
</dbReference>
<accession>A0ABV3G8N1</accession>
<dbReference type="NCBIfam" id="TIGR03668">
    <property type="entry name" value="Rv0121_F420"/>
    <property type="match status" value="1"/>
</dbReference>
<feature type="domain" description="Pyridoxamine 5'-phosphate oxidase N-terminal" evidence="2">
    <location>
        <begin position="4"/>
        <end position="130"/>
    </location>
</feature>
<evidence type="ECO:0000313" key="3">
    <source>
        <dbReference type="EMBL" id="MEV0967958.1"/>
    </source>
</evidence>
<keyword evidence="4" id="KW-1185">Reference proteome</keyword>
<dbReference type="InterPro" id="IPR019967">
    <property type="entry name" value="F420-dep_enz_PPOX_Rv0121"/>
</dbReference>
<sequence length="133" mass="14672">MDARRLLGGARVARLATVSGAGVPHLVPITFALDGDTIVTAVDHKPKTTTNLRRIRDIRENPNVCVLADHYADDWDELWWVRADGYATIAEDDAERAPALASLAGKYAQYRDRPPAGPVIMIQVTAWNSWSYA</sequence>
<dbReference type="RefSeq" id="WP_061255327.1">
    <property type="nucleotide sequence ID" value="NZ_JBFALK010000002.1"/>
</dbReference>
<dbReference type="Proteomes" id="UP001551675">
    <property type="component" value="Unassembled WGS sequence"/>
</dbReference>
<gene>
    <name evidence="3" type="ORF">AB0I59_04940</name>
</gene>
<reference evidence="3 4" key="1">
    <citation type="submission" date="2024-06" db="EMBL/GenBank/DDBJ databases">
        <title>The Natural Products Discovery Center: Release of the First 8490 Sequenced Strains for Exploring Actinobacteria Biosynthetic Diversity.</title>
        <authorList>
            <person name="Kalkreuter E."/>
            <person name="Kautsar S.A."/>
            <person name="Yang D."/>
            <person name="Bader C.D."/>
            <person name="Teijaro C.N."/>
            <person name="Fluegel L."/>
            <person name="Davis C.M."/>
            <person name="Simpson J.R."/>
            <person name="Lauterbach L."/>
            <person name="Steele A.D."/>
            <person name="Gui C."/>
            <person name="Meng S."/>
            <person name="Li G."/>
            <person name="Viehrig K."/>
            <person name="Ye F."/>
            <person name="Su P."/>
            <person name="Kiefer A.F."/>
            <person name="Nichols A."/>
            <person name="Cepeda A.J."/>
            <person name="Yan W."/>
            <person name="Fan B."/>
            <person name="Jiang Y."/>
            <person name="Adhikari A."/>
            <person name="Zheng C.-J."/>
            <person name="Schuster L."/>
            <person name="Cowan T.M."/>
            <person name="Smanski M.J."/>
            <person name="Chevrette M.G."/>
            <person name="De Carvalho L.P.S."/>
            <person name="Shen B."/>
        </authorList>
    </citation>
    <scope>NUCLEOTIDE SEQUENCE [LARGE SCALE GENOMIC DNA]</scope>
    <source>
        <strain evidence="3 4">NPDC050100</strain>
    </source>
</reference>
<organism evidence="3 4">
    <name type="scientific">Microtetraspora glauca</name>
    <dbReference type="NCBI Taxonomy" id="1996"/>
    <lineage>
        <taxon>Bacteria</taxon>
        <taxon>Bacillati</taxon>
        <taxon>Actinomycetota</taxon>
        <taxon>Actinomycetes</taxon>
        <taxon>Streptosporangiales</taxon>
        <taxon>Streptosporangiaceae</taxon>
        <taxon>Microtetraspora</taxon>
    </lineage>
</organism>